<dbReference type="OrthoDB" id="100846at2157"/>
<name>A0A7D5TBG1_9EURY</name>
<reference evidence="1 2" key="1">
    <citation type="submission" date="2020-07" db="EMBL/GenBank/DDBJ databases">
        <title>Halosimplex litoreum sp. nov. and Halosimplex rubrum sp. nov., isolated from different salt environments.</title>
        <authorList>
            <person name="Cui H."/>
        </authorList>
    </citation>
    <scope>NUCLEOTIDE SEQUENCE [LARGE SCALE GENOMIC DNA]</scope>
    <source>
        <strain evidence="1 2">R2</strain>
    </source>
</reference>
<keyword evidence="2" id="KW-1185">Reference proteome</keyword>
<accession>A0A7D5TBG1</accession>
<evidence type="ECO:0008006" key="3">
    <source>
        <dbReference type="Google" id="ProtNLM"/>
    </source>
</evidence>
<evidence type="ECO:0000313" key="1">
    <source>
        <dbReference type="EMBL" id="QLH81275.1"/>
    </source>
</evidence>
<dbReference type="InterPro" id="IPR017850">
    <property type="entry name" value="Alkaline_phosphatase_core_sf"/>
</dbReference>
<proteinExistence type="predicted"/>
<dbReference type="GeneID" id="56082189"/>
<protein>
    <recommendedName>
        <fullName evidence="3">Sulfatase-like hydrolase/transferase</fullName>
    </recommendedName>
</protein>
<dbReference type="Proteomes" id="UP000509346">
    <property type="component" value="Chromosome"/>
</dbReference>
<dbReference type="Gene3D" id="3.40.720.10">
    <property type="entry name" value="Alkaline Phosphatase, subunit A"/>
    <property type="match status" value="1"/>
</dbReference>
<organism evidence="1 2">
    <name type="scientific">Halosimplex pelagicum</name>
    <dbReference type="NCBI Taxonomy" id="869886"/>
    <lineage>
        <taxon>Archaea</taxon>
        <taxon>Methanobacteriati</taxon>
        <taxon>Methanobacteriota</taxon>
        <taxon>Stenosarchaea group</taxon>
        <taxon>Halobacteria</taxon>
        <taxon>Halobacteriales</taxon>
        <taxon>Haloarculaceae</taxon>
        <taxon>Halosimplex</taxon>
    </lineage>
</organism>
<gene>
    <name evidence="1" type="ORF">HZS54_06330</name>
</gene>
<dbReference type="EMBL" id="CP058909">
    <property type="protein sequence ID" value="QLH81275.1"/>
    <property type="molecule type" value="Genomic_DNA"/>
</dbReference>
<dbReference type="RefSeq" id="WP_179921108.1">
    <property type="nucleotide sequence ID" value="NZ_CP058909.1"/>
</dbReference>
<dbReference type="KEGG" id="hpel:HZS54_06330"/>
<evidence type="ECO:0000313" key="2">
    <source>
        <dbReference type="Proteomes" id="UP000509346"/>
    </source>
</evidence>
<dbReference type="AlphaFoldDB" id="A0A7D5TBG1"/>
<sequence length="267" mass="30860">MTSVIRDTQKLIKRYKNGKENFHSITLRAAFLPNRYRLDPVSVVDESWDVLIVLDACNFDHFKEISHIDGKLSKIPSKGTHTVEWMRENFDRDCSDIVYVAGNPQVSRTKLKNWVGVENPFYHLEPVWKDEWNEKRNTQPPGPVSDAARELHSEFPDKRLIVHYLQPHHPFIGEETPSTTHRQNQILNSMNWRPIFDELSLDTIEQAFHENLRIVLDDINDLLSDLSGDIVITADHGEAFGEYGLYGHVPGLYAPSMVFVPWLEVES</sequence>
<dbReference type="SUPFAM" id="SSF53649">
    <property type="entry name" value="Alkaline phosphatase-like"/>
    <property type="match status" value="1"/>
</dbReference>